<evidence type="ECO:0000313" key="9">
    <source>
        <dbReference type="EMBL" id="OIQ96344.1"/>
    </source>
</evidence>
<evidence type="ECO:0000256" key="1">
    <source>
        <dbReference type="ARBA" id="ARBA00001946"/>
    </source>
</evidence>
<dbReference type="InterPro" id="IPR050556">
    <property type="entry name" value="Type_II_TA_system_RNase"/>
</dbReference>
<evidence type="ECO:0000256" key="7">
    <source>
        <dbReference type="ARBA" id="ARBA00038093"/>
    </source>
</evidence>
<dbReference type="PANTHER" id="PTHR33653:SF1">
    <property type="entry name" value="RIBONUCLEASE VAPC2"/>
    <property type="match status" value="1"/>
</dbReference>
<dbReference type="PANTHER" id="PTHR33653">
    <property type="entry name" value="RIBONUCLEASE VAPC2"/>
    <property type="match status" value="1"/>
</dbReference>
<dbReference type="GO" id="GO:0004519">
    <property type="term" value="F:endonuclease activity"/>
    <property type="evidence" value="ECO:0007669"/>
    <property type="project" value="UniProtKB-KW"/>
</dbReference>
<dbReference type="InterPro" id="IPR029060">
    <property type="entry name" value="PIN-like_dom_sf"/>
</dbReference>
<comment type="cofactor">
    <cofactor evidence="1">
        <name>Mg(2+)</name>
        <dbReference type="ChEBI" id="CHEBI:18420"/>
    </cofactor>
</comment>
<dbReference type="Pfam" id="PF01850">
    <property type="entry name" value="PIN"/>
    <property type="match status" value="1"/>
</dbReference>
<reference evidence="9" key="1">
    <citation type="submission" date="2016-10" db="EMBL/GenBank/DDBJ databases">
        <title>Sequence of Gallionella enrichment culture.</title>
        <authorList>
            <person name="Poehlein A."/>
            <person name="Muehling M."/>
            <person name="Daniel R."/>
        </authorList>
    </citation>
    <scope>NUCLEOTIDE SEQUENCE</scope>
</reference>
<dbReference type="EMBL" id="MLJW01000150">
    <property type="protein sequence ID" value="OIQ96344.1"/>
    <property type="molecule type" value="Genomic_DNA"/>
</dbReference>
<evidence type="ECO:0000259" key="8">
    <source>
        <dbReference type="Pfam" id="PF01850"/>
    </source>
</evidence>
<accession>A0A1J5RJK6</accession>
<name>A0A1J5RJK6_9ZZZZ</name>
<evidence type="ECO:0000256" key="3">
    <source>
        <dbReference type="ARBA" id="ARBA00022722"/>
    </source>
</evidence>
<evidence type="ECO:0000256" key="6">
    <source>
        <dbReference type="ARBA" id="ARBA00022842"/>
    </source>
</evidence>
<keyword evidence="2" id="KW-1277">Toxin-antitoxin system</keyword>
<keyword evidence="3" id="KW-0540">Nuclease</keyword>
<dbReference type="InterPro" id="IPR002716">
    <property type="entry name" value="PIN_dom"/>
</dbReference>
<dbReference type="GO" id="GO:0046872">
    <property type="term" value="F:metal ion binding"/>
    <property type="evidence" value="ECO:0007669"/>
    <property type="project" value="UniProtKB-KW"/>
</dbReference>
<evidence type="ECO:0000256" key="4">
    <source>
        <dbReference type="ARBA" id="ARBA00022723"/>
    </source>
</evidence>
<feature type="domain" description="PIN" evidence="8">
    <location>
        <begin position="6"/>
        <end position="123"/>
    </location>
</feature>
<dbReference type="EC" id="3.1.-.-" evidence="9"/>
<gene>
    <name evidence="9" type="primary">vapC_4</name>
    <name evidence="9" type="ORF">GALL_216210</name>
</gene>
<evidence type="ECO:0000256" key="5">
    <source>
        <dbReference type="ARBA" id="ARBA00022801"/>
    </source>
</evidence>
<keyword evidence="4" id="KW-0479">Metal-binding</keyword>
<dbReference type="SUPFAM" id="SSF88723">
    <property type="entry name" value="PIN domain-like"/>
    <property type="match status" value="1"/>
</dbReference>
<evidence type="ECO:0000256" key="2">
    <source>
        <dbReference type="ARBA" id="ARBA00022649"/>
    </source>
</evidence>
<dbReference type="InterPro" id="IPR022907">
    <property type="entry name" value="VapC_family"/>
</dbReference>
<dbReference type="GO" id="GO:0016787">
    <property type="term" value="F:hydrolase activity"/>
    <property type="evidence" value="ECO:0007669"/>
    <property type="project" value="UniProtKB-KW"/>
</dbReference>
<keyword evidence="5 9" id="KW-0378">Hydrolase</keyword>
<dbReference type="AlphaFoldDB" id="A0A1J5RJK6"/>
<dbReference type="HAMAP" id="MF_00265">
    <property type="entry name" value="VapC_Nob1"/>
    <property type="match status" value="1"/>
</dbReference>
<comment type="caution">
    <text evidence="9">The sequence shown here is derived from an EMBL/GenBank/DDBJ whole genome shotgun (WGS) entry which is preliminary data.</text>
</comment>
<keyword evidence="6" id="KW-0460">Magnesium</keyword>
<sequence length="135" mass="14706">MSALLMLDTNAVSALIKDRANTLSAVLTERPSCISVITEAELRFGLARRAVNADLRRIVENYLSSVDILPWTSASAQRYSLLRAELEALGKSLAPMDLLIASQAMAEDCTLVSADRAFTQVPGLHLLDWSTLTTK</sequence>
<keyword evidence="9" id="KW-0255">Endonuclease</keyword>
<dbReference type="Gene3D" id="3.40.50.1010">
    <property type="entry name" value="5'-nuclease"/>
    <property type="match status" value="1"/>
</dbReference>
<comment type="similarity">
    <text evidence="7">Belongs to the PINc/VapC protein family.</text>
</comment>
<protein>
    <submittedName>
        <fullName evidence="9">tRNA(fMet)-specific endonuclease VapC</fullName>
        <ecNumber evidence="9">3.1.-.-</ecNumber>
    </submittedName>
</protein>
<proteinExistence type="inferred from homology"/>
<organism evidence="9">
    <name type="scientific">mine drainage metagenome</name>
    <dbReference type="NCBI Taxonomy" id="410659"/>
    <lineage>
        <taxon>unclassified sequences</taxon>
        <taxon>metagenomes</taxon>
        <taxon>ecological metagenomes</taxon>
    </lineage>
</organism>
<dbReference type="CDD" id="cd18740">
    <property type="entry name" value="PIN_VapC4-5_FitB-like"/>
    <property type="match status" value="1"/>
</dbReference>
<dbReference type="GO" id="GO:0004540">
    <property type="term" value="F:RNA nuclease activity"/>
    <property type="evidence" value="ECO:0007669"/>
    <property type="project" value="InterPro"/>
</dbReference>